<evidence type="ECO:0000313" key="5">
    <source>
        <dbReference type="EnsemblMetazoa" id="XP_014259088.1"/>
    </source>
</evidence>
<dbReference type="GO" id="GO:0005737">
    <property type="term" value="C:cytoplasm"/>
    <property type="evidence" value="ECO:0007669"/>
    <property type="project" value="TreeGrafter"/>
</dbReference>
<dbReference type="GO" id="GO:0051082">
    <property type="term" value="F:unfolded protein binding"/>
    <property type="evidence" value="ECO:0007669"/>
    <property type="project" value="TreeGrafter"/>
</dbReference>
<protein>
    <recommendedName>
        <fullName evidence="4">SHSP domain-containing protein</fullName>
    </recommendedName>
</protein>
<dbReference type="CDD" id="cd06526">
    <property type="entry name" value="metazoan_ACD"/>
    <property type="match status" value="1"/>
</dbReference>
<dbReference type="OrthoDB" id="1431247at2759"/>
<dbReference type="KEGG" id="clec:106672291"/>
<keyword evidence="6" id="KW-1185">Reference proteome</keyword>
<proteinExistence type="inferred from homology"/>
<dbReference type="PANTHER" id="PTHR45640">
    <property type="entry name" value="HEAT SHOCK PROTEIN HSP-12.2-RELATED"/>
    <property type="match status" value="1"/>
</dbReference>
<reference evidence="5" key="1">
    <citation type="submission" date="2022-01" db="UniProtKB">
        <authorList>
            <consortium name="EnsemblMetazoa"/>
        </authorList>
    </citation>
    <scope>IDENTIFICATION</scope>
</reference>
<dbReference type="GO" id="GO:0005634">
    <property type="term" value="C:nucleus"/>
    <property type="evidence" value="ECO:0007669"/>
    <property type="project" value="TreeGrafter"/>
</dbReference>
<dbReference type="PRINTS" id="PR00299">
    <property type="entry name" value="ACRYSTALLIN"/>
</dbReference>
<evidence type="ECO:0000256" key="2">
    <source>
        <dbReference type="PROSITE-ProRule" id="PRU00285"/>
    </source>
</evidence>
<dbReference type="Proteomes" id="UP000494040">
    <property type="component" value="Unassembled WGS sequence"/>
</dbReference>
<dbReference type="PROSITE" id="PS01031">
    <property type="entry name" value="SHSP"/>
    <property type="match status" value="1"/>
</dbReference>
<dbReference type="SUPFAM" id="SSF49764">
    <property type="entry name" value="HSP20-like chaperones"/>
    <property type="match status" value="1"/>
</dbReference>
<dbReference type="PANTHER" id="PTHR45640:SF13">
    <property type="entry name" value="HEAT SHOCK PROTEIN 22-RELATED"/>
    <property type="match status" value="1"/>
</dbReference>
<dbReference type="Gene3D" id="2.60.40.790">
    <property type="match status" value="1"/>
</dbReference>
<evidence type="ECO:0000313" key="6">
    <source>
        <dbReference type="Proteomes" id="UP000494040"/>
    </source>
</evidence>
<organism evidence="5 6">
    <name type="scientific">Cimex lectularius</name>
    <name type="common">Bed bug</name>
    <name type="synonym">Acanthia lectularia</name>
    <dbReference type="NCBI Taxonomy" id="79782"/>
    <lineage>
        <taxon>Eukaryota</taxon>
        <taxon>Metazoa</taxon>
        <taxon>Ecdysozoa</taxon>
        <taxon>Arthropoda</taxon>
        <taxon>Hexapoda</taxon>
        <taxon>Insecta</taxon>
        <taxon>Pterygota</taxon>
        <taxon>Neoptera</taxon>
        <taxon>Paraneoptera</taxon>
        <taxon>Hemiptera</taxon>
        <taxon>Heteroptera</taxon>
        <taxon>Panheteroptera</taxon>
        <taxon>Cimicomorpha</taxon>
        <taxon>Cimicidae</taxon>
        <taxon>Cimex</taxon>
    </lineage>
</organism>
<evidence type="ECO:0000256" key="3">
    <source>
        <dbReference type="RuleBase" id="RU003616"/>
    </source>
</evidence>
<accession>A0A8I6S7C6</accession>
<dbReference type="GO" id="GO:0009408">
    <property type="term" value="P:response to heat"/>
    <property type="evidence" value="ECO:0007669"/>
    <property type="project" value="TreeGrafter"/>
</dbReference>
<keyword evidence="1" id="KW-0346">Stress response</keyword>
<sequence length="147" mass="16925">MPLFSSRINEKIQRYDKLIKDILDPKLDTSDISDRFWYNSPSFRTLANWTEDRIRTKPSNSKDGVFRVDVDVHNFKLDDLEVKLADGFVTVEGKHEERPDEHGYVMRHFVRKFKLPDSIASEQVVSSLSSDGILSLTAPNVNVINTI</sequence>
<dbReference type="EnsemblMetazoa" id="XM_014403602.1">
    <property type="protein sequence ID" value="XP_014259088.1"/>
    <property type="gene ID" value="LOC106672291"/>
</dbReference>
<gene>
    <name evidence="5" type="primary">106672291</name>
</gene>
<feature type="domain" description="SHSP" evidence="4">
    <location>
        <begin position="45"/>
        <end position="147"/>
    </location>
</feature>
<dbReference type="InterPro" id="IPR008978">
    <property type="entry name" value="HSP20-like_chaperone"/>
</dbReference>
<dbReference type="OMA" id="IIVQGNH"/>
<dbReference type="InterPro" id="IPR002068">
    <property type="entry name" value="A-crystallin/Hsp20_dom"/>
</dbReference>
<name>A0A8I6S7C6_CIMLE</name>
<dbReference type="AlphaFoldDB" id="A0A8I6S7C6"/>
<dbReference type="InterPro" id="IPR001436">
    <property type="entry name" value="Alpha-crystallin/sHSP_animal"/>
</dbReference>
<comment type="similarity">
    <text evidence="2 3">Belongs to the small heat shock protein (HSP20) family.</text>
</comment>
<dbReference type="GO" id="GO:0042026">
    <property type="term" value="P:protein refolding"/>
    <property type="evidence" value="ECO:0007669"/>
    <property type="project" value="TreeGrafter"/>
</dbReference>
<dbReference type="Pfam" id="PF00011">
    <property type="entry name" value="HSP20"/>
    <property type="match status" value="1"/>
</dbReference>
<evidence type="ECO:0000256" key="1">
    <source>
        <dbReference type="ARBA" id="ARBA00023016"/>
    </source>
</evidence>
<evidence type="ECO:0000259" key="4">
    <source>
        <dbReference type="PROSITE" id="PS01031"/>
    </source>
</evidence>